<dbReference type="EC" id="3.2.2.26" evidence="1 2"/>
<protein>
    <recommendedName>
        <fullName evidence="1 2">Futalosine hydrolase</fullName>
        <shortName evidence="1">FL hydrolase</shortName>
        <ecNumber evidence="1 2">3.2.2.26</ecNumber>
    </recommendedName>
    <alternativeName>
        <fullName evidence="1">Futalosine nucleosidase</fullName>
    </alternativeName>
    <alternativeName>
        <fullName evidence="1">Menaquinone biosynthetic enzyme MqnB</fullName>
    </alternativeName>
</protein>
<dbReference type="PANTHER" id="PTHR46832:SF2">
    <property type="entry name" value="FUTALOSINE HYDROLASE"/>
    <property type="match status" value="1"/>
</dbReference>
<gene>
    <name evidence="1" type="primary">mqnB</name>
    <name evidence="4" type="ORF">A4D02_31640</name>
</gene>
<comment type="pathway">
    <text evidence="1">Quinol/quinone metabolism; menaquinone biosynthesis.</text>
</comment>
<evidence type="ECO:0000256" key="1">
    <source>
        <dbReference type="HAMAP-Rule" id="MF_00991"/>
    </source>
</evidence>
<comment type="catalytic activity">
    <reaction evidence="1">
        <text>futalosine + H2O = dehypoxanthine futalosine + hypoxanthine</text>
        <dbReference type="Rhea" id="RHEA:25904"/>
        <dbReference type="ChEBI" id="CHEBI:15377"/>
        <dbReference type="ChEBI" id="CHEBI:17368"/>
        <dbReference type="ChEBI" id="CHEBI:58863"/>
        <dbReference type="ChEBI" id="CHEBI:58864"/>
        <dbReference type="EC" id="3.2.2.26"/>
    </reaction>
</comment>
<dbReference type="RefSeq" id="WP_014221228.1">
    <property type="nucleotide sequence ID" value="NZ_LWBO01000015.1"/>
</dbReference>
<comment type="similarity">
    <text evidence="1">Belongs to the PNP/UDP phosphorylase family. Futalosine hydrolase subfamily.</text>
</comment>
<name>A0ABX3NVA6_9BACT</name>
<dbReference type="EMBL" id="LWBO01000015">
    <property type="protein sequence ID" value="OQP46351.1"/>
    <property type="molecule type" value="Genomic_DNA"/>
</dbReference>
<dbReference type="InterPro" id="IPR000845">
    <property type="entry name" value="Nucleoside_phosphorylase_d"/>
</dbReference>
<feature type="domain" description="Nucleoside phosphorylase" evidence="3">
    <location>
        <begin position="34"/>
        <end position="211"/>
    </location>
</feature>
<comment type="caution">
    <text evidence="4">The sequence shown here is derived from an EMBL/GenBank/DDBJ whole genome shotgun (WGS) entry which is preliminary data.</text>
</comment>
<proteinExistence type="inferred from homology"/>
<evidence type="ECO:0000256" key="2">
    <source>
        <dbReference type="NCBIfam" id="TIGR03664"/>
    </source>
</evidence>
<dbReference type="HAMAP" id="MF_00991">
    <property type="entry name" value="MqnB"/>
    <property type="match status" value="1"/>
</dbReference>
<dbReference type="CDD" id="cd17766">
    <property type="entry name" value="futalosine_nucleosidase_MqnB"/>
    <property type="match status" value="1"/>
</dbReference>
<dbReference type="NCBIfam" id="TIGR03664">
    <property type="entry name" value="fut_nucase"/>
    <property type="match status" value="1"/>
</dbReference>
<dbReference type="InterPro" id="IPR019963">
    <property type="entry name" value="FL_hydrolase_MqnB"/>
</dbReference>
<evidence type="ECO:0000259" key="3">
    <source>
        <dbReference type="Pfam" id="PF01048"/>
    </source>
</evidence>
<dbReference type="Pfam" id="PF01048">
    <property type="entry name" value="PNP_UDP_1"/>
    <property type="match status" value="1"/>
</dbReference>
<reference evidence="4 5" key="1">
    <citation type="submission" date="2016-04" db="EMBL/GenBank/DDBJ databases">
        <authorList>
            <person name="Chen L."/>
            <person name="Zhuang W."/>
            <person name="Wang G."/>
        </authorList>
    </citation>
    <scope>NUCLEOTIDE SEQUENCE [LARGE SCALE GENOMIC DNA]</scope>
    <source>
        <strain evidence="5">GR20</strain>
    </source>
</reference>
<sequence length="220" mass="24985">MEILLVAATNFEIQPTINYLAERDCIIGNNHFEILNTGVGSMSTTYWLTKAIDKQRPHLMIQAGIGGSYRANYPPGSLVLIKDEVTGDLGVEENNEFKDIFDMGLPQITDPYTGKHLENKHTELLQQYNLPLVKSVTINEITTRPARIEQLQQKYQPVVESMEGAAFHYVALLEKIPFIQLRAISNMVGERDKSKWKMKEAIQLLNEQLIKMVSSQFFGL</sequence>
<keyword evidence="1" id="KW-0474">Menaquinone biosynthesis</keyword>
<dbReference type="InterPro" id="IPR035994">
    <property type="entry name" value="Nucleoside_phosphorylase_sf"/>
</dbReference>
<dbReference type="GO" id="GO:0016787">
    <property type="term" value="F:hydrolase activity"/>
    <property type="evidence" value="ECO:0007669"/>
    <property type="project" value="UniProtKB-KW"/>
</dbReference>
<evidence type="ECO:0000313" key="4">
    <source>
        <dbReference type="EMBL" id="OQP46351.1"/>
    </source>
</evidence>
<keyword evidence="5" id="KW-1185">Reference proteome</keyword>
<organism evidence="4 5">
    <name type="scientific">Niastella koreensis</name>
    <dbReference type="NCBI Taxonomy" id="354356"/>
    <lineage>
        <taxon>Bacteria</taxon>
        <taxon>Pseudomonadati</taxon>
        <taxon>Bacteroidota</taxon>
        <taxon>Chitinophagia</taxon>
        <taxon>Chitinophagales</taxon>
        <taxon>Chitinophagaceae</taxon>
        <taxon>Niastella</taxon>
    </lineage>
</organism>
<dbReference type="PANTHER" id="PTHR46832">
    <property type="entry name" value="5'-METHYLTHIOADENOSINE/S-ADENOSYLHOMOCYSTEINE NUCLEOSIDASE"/>
    <property type="match status" value="1"/>
</dbReference>
<dbReference type="Gene3D" id="3.40.50.1580">
    <property type="entry name" value="Nucleoside phosphorylase domain"/>
    <property type="match status" value="1"/>
</dbReference>
<comment type="function">
    <text evidence="1">Catalyzes the hydrolysis of futalosine (FL) to dehypoxanthine futalosine (DHFL) and hypoxanthine, a step in the biosynthesis of menaquinone (MK, vitamin K2).</text>
</comment>
<dbReference type="Proteomes" id="UP000192277">
    <property type="component" value="Unassembled WGS sequence"/>
</dbReference>
<accession>A0ABX3NVA6</accession>
<dbReference type="SUPFAM" id="SSF53167">
    <property type="entry name" value="Purine and uridine phosphorylases"/>
    <property type="match status" value="1"/>
</dbReference>
<evidence type="ECO:0000313" key="5">
    <source>
        <dbReference type="Proteomes" id="UP000192277"/>
    </source>
</evidence>
<keyword evidence="1 4" id="KW-0378">Hydrolase</keyword>